<sequence>MCLIFLIHKARVQQYLGVRLNILDVSEEVGADQKHKRRNNCSLKHWLISGRYQCWENIVLCMLFISFAYLWF</sequence>
<name>A0A8X6U590_NEPPI</name>
<keyword evidence="1" id="KW-0812">Transmembrane</keyword>
<reference evidence="2" key="1">
    <citation type="submission" date="2020-08" db="EMBL/GenBank/DDBJ databases">
        <title>Multicomponent nature underlies the extraordinary mechanical properties of spider dragline silk.</title>
        <authorList>
            <person name="Kono N."/>
            <person name="Nakamura H."/>
            <person name="Mori M."/>
            <person name="Yoshida Y."/>
            <person name="Ohtoshi R."/>
            <person name="Malay A.D."/>
            <person name="Moran D.A.P."/>
            <person name="Tomita M."/>
            <person name="Numata K."/>
            <person name="Arakawa K."/>
        </authorList>
    </citation>
    <scope>NUCLEOTIDE SEQUENCE</scope>
</reference>
<accession>A0A8X6U590</accession>
<protein>
    <submittedName>
        <fullName evidence="2">Uncharacterized protein</fullName>
    </submittedName>
</protein>
<evidence type="ECO:0000313" key="3">
    <source>
        <dbReference type="Proteomes" id="UP000887013"/>
    </source>
</evidence>
<dbReference type="EMBL" id="BMAW01023424">
    <property type="protein sequence ID" value="GFT82670.1"/>
    <property type="molecule type" value="Genomic_DNA"/>
</dbReference>
<keyword evidence="3" id="KW-1185">Reference proteome</keyword>
<evidence type="ECO:0000313" key="2">
    <source>
        <dbReference type="EMBL" id="GFT82670.1"/>
    </source>
</evidence>
<evidence type="ECO:0000256" key="1">
    <source>
        <dbReference type="SAM" id="Phobius"/>
    </source>
</evidence>
<comment type="caution">
    <text evidence="2">The sequence shown here is derived from an EMBL/GenBank/DDBJ whole genome shotgun (WGS) entry which is preliminary data.</text>
</comment>
<keyword evidence="1" id="KW-1133">Transmembrane helix</keyword>
<dbReference type="AlphaFoldDB" id="A0A8X6U590"/>
<organism evidence="2 3">
    <name type="scientific">Nephila pilipes</name>
    <name type="common">Giant wood spider</name>
    <name type="synonym">Nephila maculata</name>
    <dbReference type="NCBI Taxonomy" id="299642"/>
    <lineage>
        <taxon>Eukaryota</taxon>
        <taxon>Metazoa</taxon>
        <taxon>Ecdysozoa</taxon>
        <taxon>Arthropoda</taxon>
        <taxon>Chelicerata</taxon>
        <taxon>Arachnida</taxon>
        <taxon>Araneae</taxon>
        <taxon>Araneomorphae</taxon>
        <taxon>Entelegynae</taxon>
        <taxon>Araneoidea</taxon>
        <taxon>Nephilidae</taxon>
        <taxon>Nephila</taxon>
    </lineage>
</organism>
<feature type="transmembrane region" description="Helical" evidence="1">
    <location>
        <begin position="54"/>
        <end position="71"/>
    </location>
</feature>
<dbReference type="Proteomes" id="UP000887013">
    <property type="component" value="Unassembled WGS sequence"/>
</dbReference>
<gene>
    <name evidence="2" type="ORF">NPIL_81721</name>
</gene>
<proteinExistence type="predicted"/>
<keyword evidence="1" id="KW-0472">Membrane</keyword>